<gene>
    <name evidence="1" type="ORF">NEIELOOT_01782</name>
</gene>
<reference evidence="1 2" key="1">
    <citation type="submission" date="2010-02" db="EMBL/GenBank/DDBJ databases">
        <authorList>
            <person name="Weinstock G."/>
            <person name="Sodergren E."/>
            <person name="Clifton S."/>
            <person name="Fulton L."/>
            <person name="Fulton B."/>
            <person name="Courtney L."/>
            <person name="Fronick C."/>
            <person name="Harrison M."/>
            <person name="Strong C."/>
            <person name="Farmer C."/>
            <person name="Delahaunty K."/>
            <person name="Markovic C."/>
            <person name="Hall O."/>
            <person name="Minx P."/>
            <person name="Tomlinson C."/>
            <person name="Mitreva M."/>
            <person name="Nelson J."/>
            <person name="Hou S."/>
            <person name="Wollam A."/>
            <person name="Pepin K.H."/>
            <person name="Johnson M."/>
            <person name="Bhonagiri V."/>
            <person name="Zhang X."/>
            <person name="Suruliraj S."/>
            <person name="Warren W."/>
            <person name="Chinwalla A."/>
            <person name="Mardis E.R."/>
            <person name="Wilson R.K."/>
        </authorList>
    </citation>
    <scope>NUCLEOTIDE SEQUENCE [LARGE SCALE GENOMIC DNA]</scope>
    <source>
        <strain evidence="1 2">ATCC 29315</strain>
    </source>
</reference>
<dbReference type="EMBL" id="ADBF01000075">
    <property type="protein sequence ID" value="EFE49447.1"/>
    <property type="molecule type" value="Genomic_DNA"/>
</dbReference>
<organism evidence="1 2">
    <name type="scientific">Neisseria elongata subsp. glycolytica ATCC 29315</name>
    <dbReference type="NCBI Taxonomy" id="546263"/>
    <lineage>
        <taxon>Bacteria</taxon>
        <taxon>Pseudomonadati</taxon>
        <taxon>Pseudomonadota</taxon>
        <taxon>Betaproteobacteria</taxon>
        <taxon>Neisseriales</taxon>
        <taxon>Neisseriaceae</taxon>
        <taxon>Neisseria</taxon>
    </lineage>
</organism>
<proteinExistence type="predicted"/>
<feature type="non-terminal residue" evidence="1">
    <location>
        <position position="1"/>
    </location>
</feature>
<sequence>EAKQQYSGELHIKNLQGLILVVFRVVEKWLDSKNIISDY</sequence>
<name>D4DRT9_NEIEG</name>
<dbReference type="Proteomes" id="UP000005536">
    <property type="component" value="Unassembled WGS sequence"/>
</dbReference>
<evidence type="ECO:0000313" key="2">
    <source>
        <dbReference type="Proteomes" id="UP000005536"/>
    </source>
</evidence>
<protein>
    <submittedName>
        <fullName evidence="1">Uncharacterized protein</fullName>
    </submittedName>
</protein>
<dbReference type="AlphaFoldDB" id="D4DRT9"/>
<evidence type="ECO:0000313" key="1">
    <source>
        <dbReference type="EMBL" id="EFE49447.1"/>
    </source>
</evidence>
<comment type="caution">
    <text evidence="1">The sequence shown here is derived from an EMBL/GenBank/DDBJ whole genome shotgun (WGS) entry which is preliminary data.</text>
</comment>
<accession>D4DRT9</accession>